<feature type="compositionally biased region" description="Basic and acidic residues" evidence="1">
    <location>
        <begin position="254"/>
        <end position="269"/>
    </location>
</feature>
<dbReference type="InterPro" id="IPR029111">
    <property type="entry name" value="Ntox30"/>
</dbReference>
<dbReference type="EMBL" id="WPCU01000001">
    <property type="protein sequence ID" value="MVA74503.1"/>
    <property type="molecule type" value="Genomic_DNA"/>
</dbReference>
<accession>A0A6A9UP82</accession>
<dbReference type="AlphaFoldDB" id="A0A6A9UP82"/>
<feature type="compositionally biased region" description="Basic residues" evidence="1">
    <location>
        <begin position="128"/>
        <end position="148"/>
    </location>
</feature>
<reference evidence="3 4" key="1">
    <citation type="submission" date="2019-12" db="EMBL/GenBank/DDBJ databases">
        <title>Auraticoccus cholistani sp. nov., an actinomycete isolated from soil of Cholistan desert.</title>
        <authorList>
            <person name="Cheema M.T."/>
        </authorList>
    </citation>
    <scope>NUCLEOTIDE SEQUENCE [LARGE SCALE GENOMIC DNA]</scope>
    <source>
        <strain evidence="3 4">F435</strain>
    </source>
</reference>
<feature type="compositionally biased region" description="Basic and acidic residues" evidence="1">
    <location>
        <begin position="89"/>
        <end position="101"/>
    </location>
</feature>
<evidence type="ECO:0000313" key="4">
    <source>
        <dbReference type="Proteomes" id="UP000435304"/>
    </source>
</evidence>
<protein>
    <recommendedName>
        <fullName evidence="2">Bacterial toxin 30 domain-containing protein</fullName>
    </recommendedName>
</protein>
<evidence type="ECO:0000313" key="3">
    <source>
        <dbReference type="EMBL" id="MVA74503.1"/>
    </source>
</evidence>
<feature type="region of interest" description="Disordered" evidence="1">
    <location>
        <begin position="1"/>
        <end position="160"/>
    </location>
</feature>
<feature type="region of interest" description="Disordered" evidence="1">
    <location>
        <begin position="404"/>
        <end position="423"/>
    </location>
</feature>
<gene>
    <name evidence="3" type="ORF">GC722_00405</name>
</gene>
<feature type="compositionally biased region" description="Basic residues" evidence="1">
    <location>
        <begin position="58"/>
        <end position="88"/>
    </location>
</feature>
<evidence type="ECO:0000259" key="2">
    <source>
        <dbReference type="Pfam" id="PF15532"/>
    </source>
</evidence>
<keyword evidence="4" id="KW-1185">Reference proteome</keyword>
<feature type="compositionally biased region" description="Basic residues" evidence="1">
    <location>
        <begin position="216"/>
        <end position="253"/>
    </location>
</feature>
<dbReference type="Pfam" id="PF15532">
    <property type="entry name" value="Ntox30"/>
    <property type="match status" value="1"/>
</dbReference>
<feature type="region of interest" description="Disordered" evidence="1">
    <location>
        <begin position="216"/>
        <end position="274"/>
    </location>
</feature>
<evidence type="ECO:0000256" key="1">
    <source>
        <dbReference type="SAM" id="MobiDB-lite"/>
    </source>
</evidence>
<comment type="caution">
    <text evidence="3">The sequence shown here is derived from an EMBL/GenBank/DDBJ whole genome shotgun (WGS) entry which is preliminary data.</text>
</comment>
<sequence>MGPVARTSPRASPPCRPTCTRPSATTWPAPWRPVRSSCGEWEGRREHRVRPGFVDQGRHRHHRGGRRLLPVGHHHPGQQLRRRRARRDRRLDVGGRGDRHRAAAGVRGGRGHHRGPGRGAPPGGRPDARHRRRLPRHRGRRRAARPPRRGGVSRGDGAARVARGGAAVRRLLLALHRRGRAAGVGRGVVLAVGTGDRPRRRGRPRRRLRLLDQRGRGRGGLHQLHARRQQPGRAAGLRRRHRPARAGVQRRREHRGDGEAGRHRPARDARGRHRGCRGVGWVGVRRGAGGPGGRAAADRRGDRVGGRRDLGRVAVGGLVKALLQLLRQATANRGGVRALPVSSRGWQSRPPHRAVTKPGDPGTPLAGVPSNAQVRRLSPSPHVSDGLEYEWVDAQAKRVRLRVHDRDASAPPGSNAASGPVYRVQVGQRYQRADGTLAPRSAHNPNSPNYDPDVSNDTHIPWPQDLPLPWRLTKR</sequence>
<name>A0A6A9UP82_9ACTN</name>
<feature type="region of interest" description="Disordered" evidence="1">
    <location>
        <begin position="340"/>
        <end position="384"/>
    </location>
</feature>
<proteinExistence type="predicted"/>
<organism evidence="3 4">
    <name type="scientific">Auraticoccus cholistanensis</name>
    <dbReference type="NCBI Taxonomy" id="2656650"/>
    <lineage>
        <taxon>Bacteria</taxon>
        <taxon>Bacillati</taxon>
        <taxon>Actinomycetota</taxon>
        <taxon>Actinomycetes</taxon>
        <taxon>Propionibacteriales</taxon>
        <taxon>Propionibacteriaceae</taxon>
        <taxon>Auraticoccus</taxon>
    </lineage>
</organism>
<dbReference type="Proteomes" id="UP000435304">
    <property type="component" value="Unassembled WGS sequence"/>
</dbReference>
<feature type="region of interest" description="Disordered" evidence="1">
    <location>
        <begin position="434"/>
        <end position="466"/>
    </location>
</feature>
<feature type="compositionally biased region" description="Low complexity" evidence="1">
    <location>
        <begin position="409"/>
        <end position="420"/>
    </location>
</feature>
<feature type="domain" description="Bacterial toxin 30" evidence="2">
    <location>
        <begin position="365"/>
        <end position="463"/>
    </location>
</feature>